<name>A0A5B7DKH4_PORTR</name>
<feature type="compositionally biased region" description="Basic residues" evidence="1">
    <location>
        <begin position="182"/>
        <end position="193"/>
    </location>
</feature>
<organism evidence="2 3">
    <name type="scientific">Portunus trituberculatus</name>
    <name type="common">Swimming crab</name>
    <name type="synonym">Neptunus trituberculatus</name>
    <dbReference type="NCBI Taxonomy" id="210409"/>
    <lineage>
        <taxon>Eukaryota</taxon>
        <taxon>Metazoa</taxon>
        <taxon>Ecdysozoa</taxon>
        <taxon>Arthropoda</taxon>
        <taxon>Crustacea</taxon>
        <taxon>Multicrustacea</taxon>
        <taxon>Malacostraca</taxon>
        <taxon>Eumalacostraca</taxon>
        <taxon>Eucarida</taxon>
        <taxon>Decapoda</taxon>
        <taxon>Pleocyemata</taxon>
        <taxon>Brachyura</taxon>
        <taxon>Eubrachyura</taxon>
        <taxon>Portunoidea</taxon>
        <taxon>Portunidae</taxon>
        <taxon>Portuninae</taxon>
        <taxon>Portunus</taxon>
    </lineage>
</organism>
<keyword evidence="3" id="KW-1185">Reference proteome</keyword>
<dbReference type="Proteomes" id="UP000324222">
    <property type="component" value="Unassembled WGS sequence"/>
</dbReference>
<protein>
    <submittedName>
        <fullName evidence="2">Uncharacterized protein</fullName>
    </submittedName>
</protein>
<comment type="caution">
    <text evidence="2">The sequence shown here is derived from an EMBL/GenBank/DDBJ whole genome shotgun (WGS) entry which is preliminary data.</text>
</comment>
<dbReference type="EMBL" id="VSRR010001053">
    <property type="protein sequence ID" value="MPC22121.1"/>
    <property type="molecule type" value="Genomic_DNA"/>
</dbReference>
<reference evidence="2 3" key="1">
    <citation type="submission" date="2019-05" db="EMBL/GenBank/DDBJ databases">
        <title>Another draft genome of Portunus trituberculatus and its Hox gene families provides insights of decapod evolution.</title>
        <authorList>
            <person name="Jeong J.-H."/>
            <person name="Song I."/>
            <person name="Kim S."/>
            <person name="Choi T."/>
            <person name="Kim D."/>
            <person name="Ryu S."/>
            <person name="Kim W."/>
        </authorList>
    </citation>
    <scope>NUCLEOTIDE SEQUENCE [LARGE SCALE GENOMIC DNA]</scope>
    <source>
        <tissue evidence="2">Muscle</tissue>
    </source>
</reference>
<feature type="compositionally biased region" description="Pro residues" evidence="1">
    <location>
        <begin position="204"/>
        <end position="220"/>
    </location>
</feature>
<dbReference type="AlphaFoldDB" id="A0A5B7DKH4"/>
<evidence type="ECO:0000313" key="2">
    <source>
        <dbReference type="EMBL" id="MPC22121.1"/>
    </source>
</evidence>
<gene>
    <name evidence="2" type="ORF">E2C01_015128</name>
</gene>
<evidence type="ECO:0000313" key="3">
    <source>
        <dbReference type="Proteomes" id="UP000324222"/>
    </source>
</evidence>
<feature type="region of interest" description="Disordered" evidence="1">
    <location>
        <begin position="171"/>
        <end position="229"/>
    </location>
</feature>
<sequence length="246" mass="26815">MMQTLPPPVVAMAAETEPTRMKQLEATIATLQQQLRDNREGLSGIDGILLETLRVKISKHEHTAIPNGGCDQTSKVLYLCDNIDIPPNCWRQILLPHDHTHAISVFSPTSKLPPGLRAAPTVSSVRLAGTWGSITPHTPHHWSPPTSPSFDRLWGEDYPEPPLLLHCPDVEPGTGRSGQASHTRRIPTLRHQSRPAIQLQVDCSPPPTTLSPSPGPPTSEKPPTLGQSLPNITEARIVLGVCHLLK</sequence>
<proteinExistence type="predicted"/>
<accession>A0A5B7DKH4</accession>
<evidence type="ECO:0000256" key="1">
    <source>
        <dbReference type="SAM" id="MobiDB-lite"/>
    </source>
</evidence>